<reference evidence="2 3" key="1">
    <citation type="journal article" date="2025" name="Anaerobe">
        <title>Description of Anaerococcus kampingiae sp. nov., Anaerococcus groningensis sp. nov., Anaerococcus martiniensis sp. nov., and Anaerococcus cruorum sp. nov., isolated from human clinical specimens.</title>
        <authorList>
            <person name="Boiten K.E."/>
            <person name="Meijer J."/>
            <person name="van Wezel E.M."/>
            <person name="Veloo A.C.M."/>
        </authorList>
    </citation>
    <scope>NUCLEOTIDE SEQUENCE [LARGE SCALE GENOMIC DNA]</scope>
    <source>
        <strain evidence="2 3">ENR0874</strain>
    </source>
</reference>
<keyword evidence="1" id="KW-1133">Transmembrane helix</keyword>
<evidence type="ECO:0000256" key="1">
    <source>
        <dbReference type="SAM" id="Phobius"/>
    </source>
</evidence>
<accession>A0ABW9MCK7</accession>
<feature type="transmembrane region" description="Helical" evidence="1">
    <location>
        <begin position="36"/>
        <end position="53"/>
    </location>
</feature>
<sequence length="88" mass="10187">MQENTNKLKIVNIISIALTALILLSIFDIFKLKEYRSVFVGAFLVTLFLKILLSDLNKKEKIYSLVALVIIAIIFVFIFVKFSYLWVL</sequence>
<keyword evidence="1" id="KW-0812">Transmembrane</keyword>
<evidence type="ECO:0008006" key="4">
    <source>
        <dbReference type="Google" id="ProtNLM"/>
    </source>
</evidence>
<comment type="caution">
    <text evidence="2">The sequence shown here is derived from an EMBL/GenBank/DDBJ whole genome shotgun (WGS) entry which is preliminary data.</text>
</comment>
<protein>
    <recommendedName>
        <fullName evidence="4">DUF3953 domain-containing protein</fullName>
    </recommendedName>
</protein>
<keyword evidence="3" id="KW-1185">Reference proteome</keyword>
<organism evidence="2 3">
    <name type="scientific">Anaerococcus kampingae</name>
    <dbReference type="NCBI Taxonomy" id="3115614"/>
    <lineage>
        <taxon>Bacteria</taxon>
        <taxon>Bacillati</taxon>
        <taxon>Bacillota</taxon>
        <taxon>Tissierellia</taxon>
        <taxon>Tissierellales</taxon>
        <taxon>Peptoniphilaceae</taxon>
        <taxon>Anaerococcus</taxon>
    </lineage>
</organism>
<proteinExistence type="predicted"/>
<gene>
    <name evidence="2" type="ORF">ACCQ42_02065</name>
</gene>
<feature type="transmembrane region" description="Helical" evidence="1">
    <location>
        <begin position="65"/>
        <end position="87"/>
    </location>
</feature>
<feature type="transmembrane region" description="Helical" evidence="1">
    <location>
        <begin position="12"/>
        <end position="30"/>
    </location>
</feature>
<dbReference type="Proteomes" id="UP001637994">
    <property type="component" value="Unassembled WGS sequence"/>
</dbReference>
<dbReference type="EMBL" id="JBGMEF010000011">
    <property type="protein sequence ID" value="MFO3666556.1"/>
    <property type="molecule type" value="Genomic_DNA"/>
</dbReference>
<evidence type="ECO:0000313" key="3">
    <source>
        <dbReference type="Proteomes" id="UP001637994"/>
    </source>
</evidence>
<name>A0ABW9MCK7_9FIRM</name>
<dbReference type="RefSeq" id="WP_106461324.1">
    <property type="nucleotide sequence ID" value="NZ_JBGMEF010000011.1"/>
</dbReference>
<keyword evidence="1" id="KW-0472">Membrane</keyword>
<evidence type="ECO:0000313" key="2">
    <source>
        <dbReference type="EMBL" id="MFO3666556.1"/>
    </source>
</evidence>